<organism evidence="4 5">
    <name type="scientific">Panicum virgatum</name>
    <name type="common">Blackwell switchgrass</name>
    <dbReference type="NCBI Taxonomy" id="38727"/>
    <lineage>
        <taxon>Eukaryota</taxon>
        <taxon>Viridiplantae</taxon>
        <taxon>Streptophyta</taxon>
        <taxon>Embryophyta</taxon>
        <taxon>Tracheophyta</taxon>
        <taxon>Spermatophyta</taxon>
        <taxon>Magnoliopsida</taxon>
        <taxon>Liliopsida</taxon>
        <taxon>Poales</taxon>
        <taxon>Poaceae</taxon>
        <taxon>PACMAD clade</taxon>
        <taxon>Panicoideae</taxon>
        <taxon>Panicodae</taxon>
        <taxon>Paniceae</taxon>
        <taxon>Panicinae</taxon>
        <taxon>Panicum</taxon>
        <taxon>Panicum sect. Hiantes</taxon>
    </lineage>
</organism>
<sequence length="214" mass="23735">MSPRRPTHLPHRRLRRSASPLPSPPTPAPPPTSVPLAVPLPSSLRVTPALLPRRRRPPRGERPTAACAPLLANSSTSSSPPCRLRAPRKRKRKKLKCYWKIIFNERLLDSAREMEDSIAVNFSSWRLEVSRVELLLQVGTFCVAVGALVAVVEDGSNWSMGQRQLFCLGRAILRRCRILVLDEATASIDNATDAILRKQSGQNSKIALLSLQTL</sequence>
<evidence type="ECO:0000256" key="2">
    <source>
        <dbReference type="ARBA" id="ARBA00022840"/>
    </source>
</evidence>
<dbReference type="InterPro" id="IPR050173">
    <property type="entry name" value="ABC_transporter_C-like"/>
</dbReference>
<dbReference type="GO" id="GO:0016020">
    <property type="term" value="C:membrane"/>
    <property type="evidence" value="ECO:0007669"/>
    <property type="project" value="TreeGrafter"/>
</dbReference>
<comment type="caution">
    <text evidence="4">The sequence shown here is derived from an EMBL/GenBank/DDBJ whole genome shotgun (WGS) entry which is preliminary data.</text>
</comment>
<dbReference type="GO" id="GO:0005524">
    <property type="term" value="F:ATP binding"/>
    <property type="evidence" value="ECO:0007669"/>
    <property type="project" value="UniProtKB-KW"/>
</dbReference>
<dbReference type="InterPro" id="IPR027417">
    <property type="entry name" value="P-loop_NTPase"/>
</dbReference>
<dbReference type="SUPFAM" id="SSF52540">
    <property type="entry name" value="P-loop containing nucleoside triphosphate hydrolases"/>
    <property type="match status" value="1"/>
</dbReference>
<dbReference type="PANTHER" id="PTHR24223:SF369">
    <property type="entry name" value="ABC TRANSPORTER C FAMILY MEMBER 10"/>
    <property type="match status" value="1"/>
</dbReference>
<reference evidence="4 5" key="1">
    <citation type="submission" date="2020-05" db="EMBL/GenBank/DDBJ databases">
        <title>WGS assembly of Panicum virgatum.</title>
        <authorList>
            <person name="Lovell J.T."/>
            <person name="Jenkins J."/>
            <person name="Shu S."/>
            <person name="Juenger T.E."/>
            <person name="Schmutz J."/>
        </authorList>
    </citation>
    <scope>NUCLEOTIDE SEQUENCE [LARGE SCALE GENOMIC DNA]</scope>
    <source>
        <strain evidence="5">cv. AP13</strain>
    </source>
</reference>
<protein>
    <recommendedName>
        <fullName evidence="6">ABC transporter domain-containing protein</fullName>
    </recommendedName>
</protein>
<feature type="compositionally biased region" description="Basic residues" evidence="3">
    <location>
        <begin position="1"/>
        <end position="16"/>
    </location>
</feature>
<feature type="compositionally biased region" description="Low complexity" evidence="3">
    <location>
        <begin position="34"/>
        <end position="51"/>
    </location>
</feature>
<dbReference type="Proteomes" id="UP000823388">
    <property type="component" value="Chromosome 5N"/>
</dbReference>
<dbReference type="EMBL" id="CM029046">
    <property type="protein sequence ID" value="KAG2589763.1"/>
    <property type="molecule type" value="Genomic_DNA"/>
</dbReference>
<feature type="region of interest" description="Disordered" evidence="3">
    <location>
        <begin position="1"/>
        <end position="87"/>
    </location>
</feature>
<evidence type="ECO:0000256" key="3">
    <source>
        <dbReference type="SAM" id="MobiDB-lite"/>
    </source>
</evidence>
<proteinExistence type="predicted"/>
<feature type="compositionally biased region" description="Pro residues" evidence="3">
    <location>
        <begin position="21"/>
        <end position="33"/>
    </location>
</feature>
<evidence type="ECO:0008006" key="6">
    <source>
        <dbReference type="Google" id="ProtNLM"/>
    </source>
</evidence>
<dbReference type="PANTHER" id="PTHR24223">
    <property type="entry name" value="ATP-BINDING CASSETTE SUB-FAMILY C"/>
    <property type="match status" value="1"/>
</dbReference>
<evidence type="ECO:0000256" key="1">
    <source>
        <dbReference type="ARBA" id="ARBA00022741"/>
    </source>
</evidence>
<keyword evidence="5" id="KW-1185">Reference proteome</keyword>
<dbReference type="AlphaFoldDB" id="A0A8T0RZ05"/>
<evidence type="ECO:0000313" key="5">
    <source>
        <dbReference type="Proteomes" id="UP000823388"/>
    </source>
</evidence>
<keyword evidence="2" id="KW-0067">ATP-binding</keyword>
<dbReference type="Gene3D" id="3.40.50.300">
    <property type="entry name" value="P-loop containing nucleotide triphosphate hydrolases"/>
    <property type="match status" value="1"/>
</dbReference>
<name>A0A8T0RZ05_PANVG</name>
<dbReference type="GO" id="GO:0042626">
    <property type="term" value="F:ATPase-coupled transmembrane transporter activity"/>
    <property type="evidence" value="ECO:0007669"/>
    <property type="project" value="TreeGrafter"/>
</dbReference>
<keyword evidence="1" id="KW-0547">Nucleotide-binding</keyword>
<gene>
    <name evidence="4" type="ORF">PVAP13_5NG375800</name>
</gene>
<accession>A0A8T0RZ05</accession>
<evidence type="ECO:0000313" key="4">
    <source>
        <dbReference type="EMBL" id="KAG2589763.1"/>
    </source>
</evidence>